<protein>
    <submittedName>
        <fullName evidence="2">Uncharacterized protein</fullName>
    </submittedName>
</protein>
<accession>A0AAD1YNK9</accession>
<gene>
    <name evidence="2" type="ORF">FPE_LOCUS884</name>
</gene>
<organism evidence="2 3">
    <name type="scientific">Fraxinus pennsylvanica</name>
    <dbReference type="NCBI Taxonomy" id="56036"/>
    <lineage>
        <taxon>Eukaryota</taxon>
        <taxon>Viridiplantae</taxon>
        <taxon>Streptophyta</taxon>
        <taxon>Embryophyta</taxon>
        <taxon>Tracheophyta</taxon>
        <taxon>Spermatophyta</taxon>
        <taxon>Magnoliopsida</taxon>
        <taxon>eudicotyledons</taxon>
        <taxon>Gunneridae</taxon>
        <taxon>Pentapetalae</taxon>
        <taxon>asterids</taxon>
        <taxon>lamiids</taxon>
        <taxon>Lamiales</taxon>
        <taxon>Oleaceae</taxon>
        <taxon>Oleeae</taxon>
        <taxon>Fraxinus</taxon>
    </lineage>
</organism>
<sequence length="206" mass="22605">MKSTDKRAAYSDALSAVQSNDQFVALCRRQDFHFVMLWAPTIKTGFTVALVYCCSGGGGSVLCDGGCFYVVQLQWHVGSMLCGGGAVRLVTWLGQYMQELGSREDLDLVSNLFDAPVESVEKMESENDLFSNYIIMEKLSAQDIYEIDDSIFDNVGSRSGVSNNDGEQKSGGGGGVDRSRHRHSNSVDSFRVLCFLKLLVVVLLMV</sequence>
<name>A0AAD1YNK9_9LAMI</name>
<evidence type="ECO:0000313" key="3">
    <source>
        <dbReference type="Proteomes" id="UP000834106"/>
    </source>
</evidence>
<proteinExistence type="predicted"/>
<keyword evidence="3" id="KW-1185">Reference proteome</keyword>
<evidence type="ECO:0000313" key="2">
    <source>
        <dbReference type="EMBL" id="CAI9753453.1"/>
    </source>
</evidence>
<dbReference type="AlphaFoldDB" id="A0AAD1YNK9"/>
<dbReference type="EMBL" id="OU503036">
    <property type="protein sequence ID" value="CAI9753453.1"/>
    <property type="molecule type" value="Genomic_DNA"/>
</dbReference>
<feature type="region of interest" description="Disordered" evidence="1">
    <location>
        <begin position="158"/>
        <end position="180"/>
    </location>
</feature>
<reference evidence="2" key="1">
    <citation type="submission" date="2023-05" db="EMBL/GenBank/DDBJ databases">
        <authorList>
            <person name="Huff M."/>
        </authorList>
    </citation>
    <scope>NUCLEOTIDE SEQUENCE</scope>
</reference>
<dbReference type="Proteomes" id="UP000834106">
    <property type="component" value="Chromosome 1"/>
</dbReference>
<evidence type="ECO:0000256" key="1">
    <source>
        <dbReference type="SAM" id="MobiDB-lite"/>
    </source>
</evidence>